<dbReference type="InterPro" id="IPR057763">
    <property type="entry name" value="UBL_USP40"/>
</dbReference>
<gene>
    <name evidence="3" type="ORF">PODLI_1B033734</name>
</gene>
<dbReference type="InterPro" id="IPR001394">
    <property type="entry name" value="Peptidase_C19_UCH"/>
</dbReference>
<evidence type="ECO:0000256" key="1">
    <source>
        <dbReference type="SAM" id="MobiDB-lite"/>
    </source>
</evidence>
<protein>
    <submittedName>
        <fullName evidence="3">Ubiquitin carboxyl-terminal hydrolase 40 isoform X2</fullName>
    </submittedName>
</protein>
<dbReference type="Gene3D" id="3.90.70.10">
    <property type="entry name" value="Cysteine proteinases"/>
    <property type="match status" value="2"/>
</dbReference>
<dbReference type="EMBL" id="OX395126">
    <property type="protein sequence ID" value="CAI5761775.1"/>
    <property type="molecule type" value="Genomic_DNA"/>
</dbReference>
<dbReference type="GO" id="GO:0016579">
    <property type="term" value="P:protein deubiquitination"/>
    <property type="evidence" value="ECO:0007669"/>
    <property type="project" value="InterPro"/>
</dbReference>
<dbReference type="InterPro" id="IPR038765">
    <property type="entry name" value="Papain-like_cys_pep_sf"/>
</dbReference>
<dbReference type="GO" id="GO:0005829">
    <property type="term" value="C:cytosol"/>
    <property type="evidence" value="ECO:0007669"/>
    <property type="project" value="TreeGrafter"/>
</dbReference>
<dbReference type="InterPro" id="IPR018200">
    <property type="entry name" value="USP_CS"/>
</dbReference>
<dbReference type="PANTHER" id="PTHR24006">
    <property type="entry name" value="UBIQUITIN CARBOXYL-TERMINAL HYDROLASE"/>
    <property type="match status" value="1"/>
</dbReference>
<evidence type="ECO:0000259" key="2">
    <source>
        <dbReference type="PROSITE" id="PS50235"/>
    </source>
</evidence>
<dbReference type="InterPro" id="IPR050164">
    <property type="entry name" value="Peptidase_C19"/>
</dbReference>
<dbReference type="PROSITE" id="PS50235">
    <property type="entry name" value="USP_3"/>
    <property type="match status" value="1"/>
</dbReference>
<evidence type="ECO:0000313" key="3">
    <source>
        <dbReference type="EMBL" id="CAI5761775.1"/>
    </source>
</evidence>
<dbReference type="CDD" id="cd02659">
    <property type="entry name" value="peptidase_C19C"/>
    <property type="match status" value="1"/>
</dbReference>
<reference evidence="3" key="1">
    <citation type="submission" date="2022-12" db="EMBL/GenBank/DDBJ databases">
        <authorList>
            <person name="Alioto T."/>
            <person name="Alioto T."/>
            <person name="Gomez Garrido J."/>
        </authorList>
    </citation>
    <scope>NUCLEOTIDE SEQUENCE</scope>
</reference>
<accession>A0AA35JLL9</accession>
<dbReference type="GO" id="GO:0006364">
    <property type="term" value="P:rRNA processing"/>
    <property type="evidence" value="ECO:0007669"/>
    <property type="project" value="InterPro"/>
</dbReference>
<dbReference type="FunFam" id="3.90.70.10:FF:000043">
    <property type="entry name" value="Ubiquitin carboxyl-terminal hydrolase 40"/>
    <property type="match status" value="1"/>
</dbReference>
<dbReference type="InterPro" id="IPR013934">
    <property type="entry name" value="Utp13_C"/>
</dbReference>
<name>A0AA35JLL9_9SAUR</name>
<dbReference type="PROSITE" id="PS00973">
    <property type="entry name" value="USP_2"/>
    <property type="match status" value="1"/>
</dbReference>
<dbReference type="Pfam" id="PF00443">
    <property type="entry name" value="UCH"/>
    <property type="match status" value="1"/>
</dbReference>
<dbReference type="PROSITE" id="PS00972">
    <property type="entry name" value="USP_1"/>
    <property type="match status" value="1"/>
</dbReference>
<dbReference type="SUPFAM" id="SSF54001">
    <property type="entry name" value="Cysteine proteinases"/>
    <property type="match status" value="1"/>
</dbReference>
<dbReference type="Pfam" id="PF25822">
    <property type="entry name" value="UBL_USP40"/>
    <property type="match status" value="1"/>
</dbReference>
<dbReference type="PANTHER" id="PTHR24006:SF842">
    <property type="entry name" value="UBIQUITIN CARBOXYL-TERMINAL HYDROLASE 40"/>
    <property type="match status" value="1"/>
</dbReference>
<dbReference type="Pfam" id="PF08625">
    <property type="entry name" value="Utp13"/>
    <property type="match status" value="1"/>
</dbReference>
<keyword evidence="3" id="KW-0378">Hydrolase</keyword>
<keyword evidence="4" id="KW-1185">Reference proteome</keyword>
<dbReference type="InterPro" id="IPR028889">
    <property type="entry name" value="USP"/>
</dbReference>
<evidence type="ECO:0000313" key="4">
    <source>
        <dbReference type="Proteomes" id="UP001178461"/>
    </source>
</evidence>
<dbReference type="GO" id="GO:0004843">
    <property type="term" value="F:cysteine-type deubiquitinase activity"/>
    <property type="evidence" value="ECO:0007669"/>
    <property type="project" value="InterPro"/>
</dbReference>
<feature type="domain" description="USP" evidence="2">
    <location>
        <begin position="110"/>
        <end position="556"/>
    </location>
</feature>
<sequence>MCSDLKVLDDFTAMHRESGPSRRLLRCPGRGGRLPEDPGPFPRGNAQAEWWQPPQGRSARGIRGLCYNFTMFGNLFDEDFSFLSNNQCGKQKSKCKDAELLVPRESTNLSGIKNQGGTCYLNSLLQTLLFTPEFREALFSIGPEELGSLEDNSKPESKVRIIPLQLQRLFAQLLLLDQHAASTTDLTDSFGWNSNEEMRQHDVQELNRILFSALETSLVGTSGHNLINQLYHGTVVNHIVCKECKNVSERQEDFLDLTVAVKDVSGLEEALWNMYVEEEHFEKDNLYRCGACNKLVEATKSAKLRKLPPFLTISLLRFNFNFEKCERYKEISSYAFPIRINLKPFCEQTEVDDFKYMYELFSVIIHKGGCYGGHYHVYIRDIDELGNWQVLEESNMNDEDKDLKDIENAKEKENPLRILRNILLEEESKEIAVDRLAQKLLEKKSVSWNKKYRKQHGPIRKFLQSHYPTFLLSSDESKVKLNDRHKLHFGSAPQSIPQNHEVKMSSEKATTGLREYSSESHWFDLNDSKVQPIREQEIEKQFQGNESAYMLFYRQSQMTRPSEARGNPRYRVPIHLLNEMDAANIKLQKKRAEYDLANNNIDLQLHIFSHYKFYNGALHPAVSQKESVLDLTIDKRKTLGELQQLVFQLLEFWEGNLVLSLAKPLPAGLHIYQTLEGDDSTLSGIGLSDGANIFVWNGKEVDGVEVLTGIDHEPVLINILRLAGHNEGRVGQQFMESQHVFPCSSNLRAICDALMSPEGIVLKNHSGSEKDSENWKVIPEEDMKQTLRNIGLKNGSSILVLDSHDQSMVNVAGGNLTAFTHDISWLQVKNFCRLEAEEIQVKITATIETVMADIRIKAIEEMQLDKELVNNSCLRPISKNGKLLCPVPEDYTVKEAELKMGSLLGLCSGKAPTATELFLYYIVGHELQSSPEMEIVVEETTTVRECLNLMLKKSGLAGDNWHLRKIDWCYEAGDALSEEAATLKELNICSGDILNVAEGKLPPKGFLKVSVWWYKAFSQSRHKRNRQDQGNSVCKKMEALELSTSGDTPTFLQSEVDLCYVGDIEISGDAFLEDLKMQVMTLPFSEEFSIPLPEFLRVWTMENKCPCRLLRNNKQQLHKFKLGNRVEICIEPLHKEENLGPKDLLLRVQMGIPRERDYYHPVDLVWDISKECTACALRQRIASYYSLPAEQIEIAKYSPEKFEWIPICSWTQQVSKRKKKKKGDSLQLSPYNLKDGDIIGVKNLLLDDSKDFSTMKDDIGKQMQKQLAMEKTSSQKPDCVQNDHYSEKKMAKNRKPEAALSISFKHLLSGGCDSSDKIYQVIRSNVTWHNLGHSSSFIHLPETLPTYIDSCYPKGWNRCVGWTVRAIYSCSSPCMRERMEENMSSITYFHKVFVPMHTVHFHPRRASVHLLWNPDRIRHPRCPVVTNSGVAVLILLYKPREPAYSFRVIAVETIYLIVNIPASPRKSQWLVKSGFTLCSKTEFLMHSGSLFRLSKRFDLFWSRNGDWSIIFHVCQLHSVSGFERSVLIHLGQTFCLCTGLQHSSHFTLLHEEQDTTRSAQEVQQAQGAAIAESHRPQVFKIGHWQRWPEESPQAWQAKEDSETSSLTKCIEMMKKLKRAFSCIKPSKILGTTGRSNNAFNVWTPPPKLTRLAHEVHWFIHHRSSAGGLAPTNMLQPDPRLRNGSPNASALQDFRQDLSQSHQEMLGTEPDAFCMLSNIRGNRLSTVAVEDAPDREAVLYHLGQTFCLCTGLQHSSHFTLLHEEQDTTRSAQEVQQAQALAGREPAGVASQRRLQWEQEKGKRPTGVATDIHSQPEPVCQAEKLLAGKDNVHGQAKNQPAAHLGGRKITLRGAGPGDSGACAELQVSGSAPPGEAVRRHKDSSAFRPGSRGLPTSPSRVAQCGRRMAAESGSNGEEKLKSNCLRFTAHSCKRVGLPAGLVPEASSPKSTSLRILLSSISRSEDDKKGKVEEDKLQSRSIQSVFSLLPHQKFPKETGLSGKGQLQDLTVLSGTTPALSLIITNNDLEKNLLKLRKDQKEDVLKISITWNTNSWNYLEAQAVVKTLLKHETAESLLQYEGIKAAVESLLPYTALPEAGPVTAGLHVPRFHVAKHEAA</sequence>
<proteinExistence type="predicted"/>
<feature type="region of interest" description="Disordered" evidence="1">
    <location>
        <begin position="1864"/>
        <end position="1897"/>
    </location>
</feature>
<dbReference type="Proteomes" id="UP001178461">
    <property type="component" value="Chromosome 1"/>
</dbReference>
<organism evidence="3 4">
    <name type="scientific">Podarcis lilfordi</name>
    <name type="common">Lilford's wall lizard</name>
    <dbReference type="NCBI Taxonomy" id="74358"/>
    <lineage>
        <taxon>Eukaryota</taxon>
        <taxon>Metazoa</taxon>
        <taxon>Chordata</taxon>
        <taxon>Craniata</taxon>
        <taxon>Vertebrata</taxon>
        <taxon>Euteleostomi</taxon>
        <taxon>Lepidosauria</taxon>
        <taxon>Squamata</taxon>
        <taxon>Bifurcata</taxon>
        <taxon>Unidentata</taxon>
        <taxon>Episquamata</taxon>
        <taxon>Laterata</taxon>
        <taxon>Lacertibaenia</taxon>
        <taxon>Lacertidae</taxon>
        <taxon>Podarcis</taxon>
    </lineage>
</organism>
<dbReference type="GO" id="GO:0032040">
    <property type="term" value="C:small-subunit processome"/>
    <property type="evidence" value="ECO:0007669"/>
    <property type="project" value="InterPro"/>
</dbReference>